<keyword evidence="3" id="KW-1185">Reference proteome</keyword>
<dbReference type="AlphaFoldDB" id="A0ABC8SQG2"/>
<evidence type="ECO:0000313" key="2">
    <source>
        <dbReference type="EMBL" id="CAK9159451.1"/>
    </source>
</evidence>
<dbReference type="InterPro" id="IPR023213">
    <property type="entry name" value="CAT-like_dom_sf"/>
</dbReference>
<protein>
    <recommendedName>
        <fullName evidence="4">HXXXD-type acyl-transferase family protein</fullName>
    </recommendedName>
</protein>
<proteinExistence type="predicted"/>
<dbReference type="EMBL" id="CAUOFW020003358">
    <property type="protein sequence ID" value="CAK9159451.1"/>
    <property type="molecule type" value="Genomic_DNA"/>
</dbReference>
<name>A0ABC8SQG2_9AQUA</name>
<accession>A0ABC8SQG2</accession>
<evidence type="ECO:0000313" key="3">
    <source>
        <dbReference type="Proteomes" id="UP001642360"/>
    </source>
</evidence>
<keyword evidence="1" id="KW-0808">Transferase</keyword>
<dbReference type="Proteomes" id="UP001642360">
    <property type="component" value="Unassembled WGS sequence"/>
</dbReference>
<dbReference type="GO" id="GO:0016740">
    <property type="term" value="F:transferase activity"/>
    <property type="evidence" value="ECO:0007669"/>
    <property type="project" value="UniProtKB-KW"/>
</dbReference>
<dbReference type="Pfam" id="PF02458">
    <property type="entry name" value="Transferase"/>
    <property type="match status" value="1"/>
</dbReference>
<dbReference type="PANTHER" id="PTHR31896">
    <property type="entry name" value="FAMILY REGULATORY PROTEIN, PUTATIVE (AFU_ORTHOLOGUE AFUA_3G14730)-RELATED"/>
    <property type="match status" value="1"/>
</dbReference>
<organism evidence="2 3">
    <name type="scientific">Ilex paraguariensis</name>
    <name type="common">yerba mate</name>
    <dbReference type="NCBI Taxonomy" id="185542"/>
    <lineage>
        <taxon>Eukaryota</taxon>
        <taxon>Viridiplantae</taxon>
        <taxon>Streptophyta</taxon>
        <taxon>Embryophyta</taxon>
        <taxon>Tracheophyta</taxon>
        <taxon>Spermatophyta</taxon>
        <taxon>Magnoliopsida</taxon>
        <taxon>eudicotyledons</taxon>
        <taxon>Gunneridae</taxon>
        <taxon>Pentapetalae</taxon>
        <taxon>asterids</taxon>
        <taxon>campanulids</taxon>
        <taxon>Aquifoliales</taxon>
        <taxon>Aquifoliaceae</taxon>
        <taxon>Ilex</taxon>
    </lineage>
</organism>
<comment type="caution">
    <text evidence="2">The sequence shown here is derived from an EMBL/GenBank/DDBJ whole genome shotgun (WGS) entry which is preliminary data.</text>
</comment>
<sequence>MEEVRVVSTCTIRPARSEDRDDSTQRMELTPWDLQLLAVGPIQKGLLLPKPQPQNEKELTEDMSLIDHLKASLSRTLDYFPPLAGRLAVTKHTDNTTSFFIDCNDAGVQFTHAAANDLTVSDILKPLYVPGIVHSFFPMNGVLNHEGVTNPLVAVQVTELIDGFFIGCTMNHSVADGTSFWLFFNSWSEISRGLNRHLSKPPVLERWFPDGINFPIPTPFCDEKLVDTFVRTPTQDRVFHFSKQIVGKLKAQANAEMGTDRISSLQALLAHVWRSVIRCRNVAGDREAIFIFLIGARQRLFPPLPEGYFGNAVHSGLVATTAGELIEQGLGGAALQMNKMIALQTHEEVMNFYENWVKNPRLVKMGTMLNTSLATSSSPRYNVYGNDFGWGKPLAVRSGGANKSDGKITIFPGVEEGSIDIEVCLLSETLRALGDDSEFMEAVTI</sequence>
<dbReference type="InterPro" id="IPR051283">
    <property type="entry name" value="Sec_Metabolite_Acyltrans"/>
</dbReference>
<evidence type="ECO:0008006" key="4">
    <source>
        <dbReference type="Google" id="ProtNLM"/>
    </source>
</evidence>
<dbReference type="PANTHER" id="PTHR31896:SF43">
    <property type="entry name" value="PROTEIN ENHANCED PSEUDOMONAS SUSCEPTIBILITY 1"/>
    <property type="match status" value="1"/>
</dbReference>
<evidence type="ECO:0000256" key="1">
    <source>
        <dbReference type="ARBA" id="ARBA00022679"/>
    </source>
</evidence>
<dbReference type="Gene3D" id="3.30.559.10">
    <property type="entry name" value="Chloramphenicol acetyltransferase-like domain"/>
    <property type="match status" value="2"/>
</dbReference>
<reference evidence="2 3" key="1">
    <citation type="submission" date="2024-02" db="EMBL/GenBank/DDBJ databases">
        <authorList>
            <person name="Vignale AGUSTIN F."/>
            <person name="Sosa J E."/>
            <person name="Modenutti C."/>
        </authorList>
    </citation>
    <scope>NUCLEOTIDE SEQUENCE [LARGE SCALE GENOMIC DNA]</scope>
</reference>
<gene>
    <name evidence="2" type="ORF">ILEXP_LOCUS28149</name>
</gene>